<feature type="domain" description="ABC transporter" evidence="9">
    <location>
        <begin position="361"/>
        <end position="595"/>
    </location>
</feature>
<evidence type="ECO:0000256" key="1">
    <source>
        <dbReference type="ARBA" id="ARBA00004141"/>
    </source>
</evidence>
<accession>A0A3G1QTK1</accession>
<feature type="transmembrane region" description="Helical" evidence="8">
    <location>
        <begin position="79"/>
        <end position="97"/>
    </location>
</feature>
<evidence type="ECO:0000256" key="6">
    <source>
        <dbReference type="ARBA" id="ARBA00022989"/>
    </source>
</evidence>
<dbReference type="CDD" id="cd18564">
    <property type="entry name" value="ABC_6TM_exporter_like"/>
    <property type="match status" value="1"/>
</dbReference>
<dbReference type="GO" id="GO:0015421">
    <property type="term" value="F:ABC-type oligopeptide transporter activity"/>
    <property type="evidence" value="ECO:0007669"/>
    <property type="project" value="TreeGrafter"/>
</dbReference>
<dbReference type="PROSITE" id="PS50893">
    <property type="entry name" value="ABC_TRANSPORTER_2"/>
    <property type="match status" value="1"/>
</dbReference>
<evidence type="ECO:0000256" key="7">
    <source>
        <dbReference type="ARBA" id="ARBA00023136"/>
    </source>
</evidence>
<name>A0A3G1QTK1_9ZZZZ</name>
<dbReference type="InterPro" id="IPR003593">
    <property type="entry name" value="AAA+_ATPase"/>
</dbReference>
<dbReference type="InterPro" id="IPR027417">
    <property type="entry name" value="P-loop_NTPase"/>
</dbReference>
<evidence type="ECO:0000259" key="10">
    <source>
        <dbReference type="PROSITE" id="PS50929"/>
    </source>
</evidence>
<dbReference type="GO" id="GO:0016020">
    <property type="term" value="C:membrane"/>
    <property type="evidence" value="ECO:0007669"/>
    <property type="project" value="UniProtKB-SubCell"/>
</dbReference>
<dbReference type="GO" id="GO:0005524">
    <property type="term" value="F:ATP binding"/>
    <property type="evidence" value="ECO:0007669"/>
    <property type="project" value="UniProtKB-KW"/>
</dbReference>
<keyword evidence="6 8" id="KW-1133">Transmembrane helix</keyword>
<feature type="transmembrane region" description="Helical" evidence="8">
    <location>
        <begin position="160"/>
        <end position="180"/>
    </location>
</feature>
<dbReference type="PROSITE" id="PS00211">
    <property type="entry name" value="ABC_TRANSPORTER_1"/>
    <property type="match status" value="1"/>
</dbReference>
<dbReference type="EMBL" id="KY931679">
    <property type="protein sequence ID" value="AWN00233.1"/>
    <property type="molecule type" value="Genomic_DNA"/>
</dbReference>
<dbReference type="SUPFAM" id="SSF52540">
    <property type="entry name" value="P-loop containing nucleoside triphosphate hydrolases"/>
    <property type="match status" value="1"/>
</dbReference>
<dbReference type="InterPro" id="IPR039421">
    <property type="entry name" value="Type_1_exporter"/>
</dbReference>
<feature type="transmembrane region" description="Helical" evidence="8">
    <location>
        <begin position="292"/>
        <end position="310"/>
    </location>
</feature>
<keyword evidence="7 8" id="KW-0472">Membrane</keyword>
<evidence type="ECO:0008006" key="12">
    <source>
        <dbReference type="Google" id="ProtNLM"/>
    </source>
</evidence>
<protein>
    <recommendedName>
        <fullName evidence="12">ABC transporter ATP-binding protein</fullName>
    </recommendedName>
</protein>
<dbReference type="PROSITE" id="PS50929">
    <property type="entry name" value="ABC_TM1F"/>
    <property type="match status" value="1"/>
</dbReference>
<comment type="subcellular location">
    <subcellularLocation>
        <location evidence="1">Membrane</location>
        <topology evidence="1">Multi-pass membrane protein</topology>
    </subcellularLocation>
</comment>
<dbReference type="PANTHER" id="PTHR43394">
    <property type="entry name" value="ATP-DEPENDENT PERMEASE MDL1, MITOCHONDRIAL"/>
    <property type="match status" value="1"/>
</dbReference>
<organism evidence="11">
    <name type="scientific">uncultured organism</name>
    <dbReference type="NCBI Taxonomy" id="155900"/>
    <lineage>
        <taxon>unclassified sequences</taxon>
        <taxon>environmental samples</taxon>
    </lineage>
</organism>
<evidence type="ECO:0000256" key="2">
    <source>
        <dbReference type="ARBA" id="ARBA00022448"/>
    </source>
</evidence>
<dbReference type="InterPro" id="IPR017871">
    <property type="entry name" value="ABC_transporter-like_CS"/>
</dbReference>
<dbReference type="InterPro" id="IPR003439">
    <property type="entry name" value="ABC_transporter-like_ATP-bd"/>
</dbReference>
<evidence type="ECO:0000259" key="9">
    <source>
        <dbReference type="PROSITE" id="PS50893"/>
    </source>
</evidence>
<dbReference type="SMART" id="SM00382">
    <property type="entry name" value="AAA"/>
    <property type="match status" value="1"/>
</dbReference>
<dbReference type="Gene3D" id="3.40.50.300">
    <property type="entry name" value="P-loop containing nucleotide triphosphate hydrolases"/>
    <property type="match status" value="1"/>
</dbReference>
<dbReference type="FunFam" id="3.40.50.300:FF:000287">
    <property type="entry name" value="Multidrug ABC transporter ATP-binding protein"/>
    <property type="match status" value="1"/>
</dbReference>
<evidence type="ECO:0000256" key="3">
    <source>
        <dbReference type="ARBA" id="ARBA00022692"/>
    </source>
</evidence>
<sequence length="602" mass="66958">MNDNPSKLSLSGKLKAATLLRSHWKGLMIALVAVLGETLADVLQPWPIKIIVDNILQARKLPKWLEPIVVGLFGHHKLAVLYFAVAAVAVIAVFNALSSYIDQYMTMSVSQWVAHDLRRTLYNHIQRLSLAEHDEARTGDLISRVTDDIDAVQRFINSSLLGILVDILTLLGMIGVMLYVNWRFTLIALSVVPALFGVVYYLTRRIKQASRAVRKKESELTSIVEEALTSIRVVKAFAREDYEVQRFETESLENVEAALRARSLKAKLSPLVGIIVAIGTCLVLWYGARLALAGEISAGVLIVFLLYLGNMYKPIRDISKETDTVSNAIVGYERIQEVLEIESRVRDLPRARRAPRFEGKIEFEHIRFTYNGGAPVLNDVNFQIEPGQVAALVGPSGMGKTTIISLIPRFYDPLSGIVKIDGQDIRNFKLQSLREQMSFVLQETLLFRATVWDNIAYGKSDASAKEILRAARLADAHEFIERMPKGYSTMIGERGVSLSGGQRQRIAIARAIIRDTPILILDEPTSGLDSMAEQSVIKALNRLMEGRTVVVVAHHLGTISRADRIFVIQDARITEQGSHEDLLAANGSYAELYKVQAESVGK</sequence>
<evidence type="ECO:0000256" key="5">
    <source>
        <dbReference type="ARBA" id="ARBA00022840"/>
    </source>
</evidence>
<keyword evidence="2" id="KW-0813">Transport</keyword>
<dbReference type="Pfam" id="PF00005">
    <property type="entry name" value="ABC_tran"/>
    <property type="match status" value="1"/>
</dbReference>
<dbReference type="AlphaFoldDB" id="A0A3G1QTK1"/>
<feature type="transmembrane region" description="Helical" evidence="8">
    <location>
        <begin position="268"/>
        <end position="286"/>
    </location>
</feature>
<feature type="transmembrane region" description="Helical" evidence="8">
    <location>
        <begin position="186"/>
        <end position="203"/>
    </location>
</feature>
<evidence type="ECO:0000313" key="11">
    <source>
        <dbReference type="EMBL" id="AWN00233.1"/>
    </source>
</evidence>
<dbReference type="SUPFAM" id="SSF90123">
    <property type="entry name" value="ABC transporter transmembrane region"/>
    <property type="match status" value="1"/>
</dbReference>
<evidence type="ECO:0000256" key="4">
    <source>
        <dbReference type="ARBA" id="ARBA00022741"/>
    </source>
</evidence>
<keyword evidence="4" id="KW-0547">Nucleotide-binding</keyword>
<dbReference type="InterPro" id="IPR011527">
    <property type="entry name" value="ABC1_TM_dom"/>
</dbReference>
<feature type="domain" description="ABC transmembrane type-1" evidence="10">
    <location>
        <begin position="29"/>
        <end position="327"/>
    </location>
</feature>
<dbReference type="Gene3D" id="1.20.1560.10">
    <property type="entry name" value="ABC transporter type 1, transmembrane domain"/>
    <property type="match status" value="1"/>
</dbReference>
<evidence type="ECO:0000256" key="8">
    <source>
        <dbReference type="SAM" id="Phobius"/>
    </source>
</evidence>
<keyword evidence="3 8" id="KW-0812">Transmembrane</keyword>
<keyword evidence="5" id="KW-0067">ATP-binding</keyword>
<reference evidence="11" key="1">
    <citation type="submission" date="2017-04" db="EMBL/GenBank/DDBJ databases">
        <title>Identification of novel phosphatase/phytase genes by screening of metagenomic libraries derived from soil samples.</title>
        <authorList>
            <person name="Castillo Villamizar G.A."/>
            <person name="Nacke H."/>
            <person name="Bohning M."/>
            <person name="Gullans E."/>
            <person name="Keiser K."/>
            <person name="Daniel R."/>
        </authorList>
    </citation>
    <scope>NUCLEOTIDE SEQUENCE</scope>
</reference>
<dbReference type="PANTHER" id="PTHR43394:SF1">
    <property type="entry name" value="ATP-BINDING CASSETTE SUB-FAMILY B MEMBER 10, MITOCHONDRIAL"/>
    <property type="match status" value="1"/>
</dbReference>
<dbReference type="InterPro" id="IPR036640">
    <property type="entry name" value="ABC1_TM_sf"/>
</dbReference>
<dbReference type="GO" id="GO:0016887">
    <property type="term" value="F:ATP hydrolysis activity"/>
    <property type="evidence" value="ECO:0007669"/>
    <property type="project" value="InterPro"/>
</dbReference>
<proteinExistence type="predicted"/>
<dbReference type="Pfam" id="PF00664">
    <property type="entry name" value="ABC_membrane"/>
    <property type="match status" value="1"/>
</dbReference>